<sequence length="556" mass="64163">MEECALLVCEALGVHMGEEVSVEKILSLYQDVYHTAAELRDTQRAVTKVRSQNGGLPCSGRWILYVLLEMEKERENREKLLWELQMLKSGVGGVSDTINTQPLSTHTNSKYNKNRDKKPCGLSGLLRRARKLCVRLDDDGIWSILPSPSLDHVTSRRLCLINPTKADVLLLQQYKYDIIKERLYREMLQEEHGAGWWELMDPLEQSDCVCDVEQRAEEAFQLNDVLRMCELPRAFNCYRSGDKVLLHSCPDEVGVTEQAWTSSTSGQSWTSIIFLSVLRCHCEEERRALTQLLNRVERLVLIEIYLSVFVSVRRIERETHTHTALLTARQHWDNKWPYTRRLDVEELGKFWLQEKQTPVSDLRDESRTSRCVWQAVLQFVVLCQEKERRTLLEILHSVSQEELQEERHTLRPVHKMTGSALRQGCVSLLRQMKSSLQCSSSKSSVSWAKCAVHLLTQLTHTQDLEVQTLIHTLPAMDSAALMDLLHKYELEVHSPKLHNLHNLLQTSNSKNTHIAISAPDSERTEQKHKTPSHCEEQEICTANLWDSKEKRLILTS</sequence>
<accession>A0A8T0B1P0</accession>
<dbReference type="EMBL" id="JABFDY010000013">
    <property type="protein sequence ID" value="KAF7699334.1"/>
    <property type="molecule type" value="Genomic_DNA"/>
</dbReference>
<proteinExistence type="predicted"/>
<name>A0A8T0B1P0_SILME</name>
<reference evidence="1" key="1">
    <citation type="submission" date="2020-08" db="EMBL/GenBank/DDBJ databases">
        <title>Chromosome-level assembly of Southern catfish (Silurus meridionalis) provides insights into visual adaptation to the nocturnal and benthic lifestyles.</title>
        <authorList>
            <person name="Zhang Y."/>
            <person name="Wang D."/>
            <person name="Peng Z."/>
        </authorList>
    </citation>
    <scope>NUCLEOTIDE SEQUENCE</scope>
    <source>
        <strain evidence="1">SWU-2019-XX</strain>
        <tissue evidence="1">Muscle</tissue>
    </source>
</reference>
<dbReference type="Proteomes" id="UP000606274">
    <property type="component" value="Unassembled WGS sequence"/>
</dbReference>
<organism evidence="1 2">
    <name type="scientific">Silurus meridionalis</name>
    <name type="common">Southern catfish</name>
    <name type="synonym">Silurus soldatovi meridionalis</name>
    <dbReference type="NCBI Taxonomy" id="175797"/>
    <lineage>
        <taxon>Eukaryota</taxon>
        <taxon>Metazoa</taxon>
        <taxon>Chordata</taxon>
        <taxon>Craniata</taxon>
        <taxon>Vertebrata</taxon>
        <taxon>Euteleostomi</taxon>
        <taxon>Actinopterygii</taxon>
        <taxon>Neopterygii</taxon>
        <taxon>Teleostei</taxon>
        <taxon>Ostariophysi</taxon>
        <taxon>Siluriformes</taxon>
        <taxon>Siluridae</taxon>
        <taxon>Silurus</taxon>
    </lineage>
</organism>
<evidence type="ECO:0000313" key="2">
    <source>
        <dbReference type="Proteomes" id="UP000606274"/>
    </source>
</evidence>
<protein>
    <submittedName>
        <fullName evidence="1">Uncharacterized protein</fullName>
    </submittedName>
</protein>
<comment type="caution">
    <text evidence="1">The sequence shown here is derived from an EMBL/GenBank/DDBJ whole genome shotgun (WGS) entry which is preliminary data.</text>
</comment>
<gene>
    <name evidence="1" type="ORF">HF521_004076</name>
</gene>
<keyword evidence="2" id="KW-1185">Reference proteome</keyword>
<dbReference type="AlphaFoldDB" id="A0A8T0B1P0"/>
<evidence type="ECO:0000313" key="1">
    <source>
        <dbReference type="EMBL" id="KAF7699334.1"/>
    </source>
</evidence>